<accession>A0A6P1NEQ8</accession>
<dbReference type="InterPro" id="IPR013507">
    <property type="entry name" value="DNA_mismatch_S5_2-like"/>
</dbReference>
<dbReference type="InterPro" id="IPR014790">
    <property type="entry name" value="MutL_C"/>
</dbReference>
<feature type="region of interest" description="Disordered" evidence="6">
    <location>
        <begin position="363"/>
        <end position="398"/>
    </location>
</feature>
<evidence type="ECO:0000313" key="9">
    <source>
        <dbReference type="EMBL" id="QHI94974.1"/>
    </source>
</evidence>
<keyword evidence="10" id="KW-1185">Reference proteome</keyword>
<dbReference type="InterPro" id="IPR014762">
    <property type="entry name" value="DNA_mismatch_repair_CS"/>
</dbReference>
<dbReference type="InterPro" id="IPR036890">
    <property type="entry name" value="HATPase_C_sf"/>
</dbReference>
<evidence type="ECO:0000256" key="4">
    <source>
        <dbReference type="ARBA" id="ARBA00023204"/>
    </source>
</evidence>
<keyword evidence="4 5" id="KW-0234">DNA repair</keyword>
<dbReference type="Pfam" id="PF08676">
    <property type="entry name" value="MutL_C"/>
    <property type="match status" value="1"/>
</dbReference>
<dbReference type="GO" id="GO:0140664">
    <property type="term" value="F:ATP-dependent DNA damage sensor activity"/>
    <property type="evidence" value="ECO:0007669"/>
    <property type="project" value="InterPro"/>
</dbReference>
<dbReference type="GO" id="GO:0005524">
    <property type="term" value="F:ATP binding"/>
    <property type="evidence" value="ECO:0007669"/>
    <property type="project" value="InterPro"/>
</dbReference>
<organism evidence="9 10">
    <name type="scientific">Aristophania vespae</name>
    <dbReference type="NCBI Taxonomy" id="2697033"/>
    <lineage>
        <taxon>Bacteria</taxon>
        <taxon>Pseudomonadati</taxon>
        <taxon>Pseudomonadota</taxon>
        <taxon>Alphaproteobacteria</taxon>
        <taxon>Acetobacterales</taxon>
        <taxon>Acetobacteraceae</taxon>
        <taxon>Aristophania</taxon>
    </lineage>
</organism>
<dbReference type="InterPro" id="IPR020568">
    <property type="entry name" value="Ribosomal_Su5_D2-typ_SF"/>
</dbReference>
<keyword evidence="3 5" id="KW-0227">DNA damage</keyword>
<dbReference type="GO" id="GO:0032300">
    <property type="term" value="C:mismatch repair complex"/>
    <property type="evidence" value="ECO:0007669"/>
    <property type="project" value="InterPro"/>
</dbReference>
<name>A0A6P1NEQ8_9PROT</name>
<dbReference type="InterPro" id="IPR038973">
    <property type="entry name" value="MutL/Mlh/Pms-like"/>
</dbReference>
<dbReference type="InterPro" id="IPR042120">
    <property type="entry name" value="MutL_C_dimsub"/>
</dbReference>
<dbReference type="InterPro" id="IPR014721">
    <property type="entry name" value="Ribsml_uS5_D2-typ_fold_subgr"/>
</dbReference>
<evidence type="ECO:0000259" key="7">
    <source>
        <dbReference type="SMART" id="SM00853"/>
    </source>
</evidence>
<dbReference type="GO" id="GO:0016887">
    <property type="term" value="F:ATP hydrolysis activity"/>
    <property type="evidence" value="ECO:0007669"/>
    <property type="project" value="InterPro"/>
</dbReference>
<dbReference type="KEGG" id="bomb:GT348_00320"/>
<evidence type="ECO:0000256" key="1">
    <source>
        <dbReference type="ARBA" id="ARBA00006082"/>
    </source>
</evidence>
<reference evidence="9 10" key="1">
    <citation type="submission" date="2020-01" db="EMBL/GenBank/DDBJ databases">
        <title>Genome sequencing of strain KACC 21507.</title>
        <authorList>
            <person name="Heo J."/>
            <person name="Kim S.-J."/>
            <person name="Kim J.-S."/>
            <person name="Hong S.-B."/>
            <person name="Kwon S.-W."/>
        </authorList>
    </citation>
    <scope>NUCLEOTIDE SEQUENCE [LARGE SCALE GENOMIC DNA]</scope>
    <source>
        <strain evidence="9 10">KACC 21507</strain>
    </source>
</reference>
<feature type="domain" description="DNA mismatch repair protein S5" evidence="8">
    <location>
        <begin position="222"/>
        <end position="336"/>
    </location>
</feature>
<evidence type="ECO:0000256" key="2">
    <source>
        <dbReference type="ARBA" id="ARBA00021975"/>
    </source>
</evidence>
<gene>
    <name evidence="5 9" type="primary">mutL</name>
    <name evidence="9" type="ORF">GT348_00320</name>
</gene>
<dbReference type="SMART" id="SM01340">
    <property type="entry name" value="DNA_mis_repair"/>
    <property type="match status" value="1"/>
</dbReference>
<dbReference type="HAMAP" id="MF_00149">
    <property type="entry name" value="DNA_mis_repair"/>
    <property type="match status" value="1"/>
</dbReference>
<dbReference type="GO" id="GO:0006298">
    <property type="term" value="P:mismatch repair"/>
    <property type="evidence" value="ECO:0007669"/>
    <property type="project" value="UniProtKB-UniRule"/>
</dbReference>
<dbReference type="EMBL" id="CP047652">
    <property type="protein sequence ID" value="QHI94974.1"/>
    <property type="molecule type" value="Genomic_DNA"/>
</dbReference>
<dbReference type="InterPro" id="IPR037198">
    <property type="entry name" value="MutL_C_sf"/>
</dbReference>
<evidence type="ECO:0000256" key="5">
    <source>
        <dbReference type="HAMAP-Rule" id="MF_00149"/>
    </source>
</evidence>
<dbReference type="Gene3D" id="3.30.1540.20">
    <property type="entry name" value="MutL, C-terminal domain, dimerisation subdomain"/>
    <property type="match status" value="1"/>
</dbReference>
<dbReference type="InterPro" id="IPR002099">
    <property type="entry name" value="MutL/Mlh/PMS"/>
</dbReference>
<dbReference type="Pfam" id="PF01119">
    <property type="entry name" value="DNA_mis_repair"/>
    <property type="match status" value="1"/>
</dbReference>
<keyword evidence="9" id="KW-0540">Nuclease</keyword>
<dbReference type="GO" id="GO:0004519">
    <property type="term" value="F:endonuclease activity"/>
    <property type="evidence" value="ECO:0007669"/>
    <property type="project" value="UniProtKB-KW"/>
</dbReference>
<evidence type="ECO:0000313" key="10">
    <source>
        <dbReference type="Proteomes" id="UP000463975"/>
    </source>
</evidence>
<dbReference type="PANTHER" id="PTHR10073">
    <property type="entry name" value="DNA MISMATCH REPAIR PROTEIN MLH, PMS, MUTL"/>
    <property type="match status" value="1"/>
</dbReference>
<dbReference type="SMART" id="SM00853">
    <property type="entry name" value="MutL_C"/>
    <property type="match status" value="1"/>
</dbReference>
<dbReference type="CDD" id="cd16926">
    <property type="entry name" value="HATPase_MutL-MLH-PMS-like"/>
    <property type="match status" value="1"/>
</dbReference>
<dbReference type="Gene3D" id="3.30.1370.100">
    <property type="entry name" value="MutL, C-terminal domain, regulatory subdomain"/>
    <property type="match status" value="1"/>
</dbReference>
<dbReference type="GO" id="GO:0030983">
    <property type="term" value="F:mismatched DNA binding"/>
    <property type="evidence" value="ECO:0007669"/>
    <property type="project" value="InterPro"/>
</dbReference>
<proteinExistence type="inferred from homology"/>
<dbReference type="RefSeq" id="WP_160618052.1">
    <property type="nucleotide sequence ID" value="NZ_CP047652.1"/>
</dbReference>
<dbReference type="NCBIfam" id="TIGR00585">
    <property type="entry name" value="mutl"/>
    <property type="match status" value="1"/>
</dbReference>
<feature type="domain" description="MutL C-terminal dimerisation" evidence="7">
    <location>
        <begin position="449"/>
        <end position="598"/>
    </location>
</feature>
<dbReference type="InterPro" id="IPR020667">
    <property type="entry name" value="DNA_mismatch_repair_MutL"/>
</dbReference>
<feature type="compositionally biased region" description="Polar residues" evidence="6">
    <location>
        <begin position="373"/>
        <end position="388"/>
    </location>
</feature>
<dbReference type="Gene3D" id="3.30.565.10">
    <property type="entry name" value="Histidine kinase-like ATPase, C-terminal domain"/>
    <property type="match status" value="1"/>
</dbReference>
<comment type="similarity">
    <text evidence="1 5">Belongs to the DNA mismatch repair MutL/HexB family.</text>
</comment>
<dbReference type="PROSITE" id="PS00058">
    <property type="entry name" value="DNA_MISMATCH_REPAIR_1"/>
    <property type="match status" value="1"/>
</dbReference>
<dbReference type="AlphaFoldDB" id="A0A6P1NEQ8"/>
<dbReference type="CDD" id="cd00782">
    <property type="entry name" value="MutL_Trans"/>
    <property type="match status" value="1"/>
</dbReference>
<dbReference type="Proteomes" id="UP000463975">
    <property type="component" value="Chromosome"/>
</dbReference>
<dbReference type="InterPro" id="IPR042121">
    <property type="entry name" value="MutL_C_regsub"/>
</dbReference>
<dbReference type="Pfam" id="PF13589">
    <property type="entry name" value="HATPase_c_3"/>
    <property type="match status" value="1"/>
</dbReference>
<dbReference type="SUPFAM" id="SSF55874">
    <property type="entry name" value="ATPase domain of HSP90 chaperone/DNA topoisomerase II/histidine kinase"/>
    <property type="match status" value="1"/>
</dbReference>
<evidence type="ECO:0000256" key="3">
    <source>
        <dbReference type="ARBA" id="ARBA00022763"/>
    </source>
</evidence>
<dbReference type="SUPFAM" id="SSF118116">
    <property type="entry name" value="DNA mismatch repair protein MutL"/>
    <property type="match status" value="1"/>
</dbReference>
<dbReference type="SUPFAM" id="SSF54211">
    <property type="entry name" value="Ribosomal protein S5 domain 2-like"/>
    <property type="match status" value="1"/>
</dbReference>
<dbReference type="Gene3D" id="3.30.230.10">
    <property type="match status" value="1"/>
</dbReference>
<evidence type="ECO:0000256" key="6">
    <source>
        <dbReference type="SAM" id="MobiDB-lite"/>
    </source>
</evidence>
<evidence type="ECO:0000259" key="8">
    <source>
        <dbReference type="SMART" id="SM01340"/>
    </source>
</evidence>
<dbReference type="FunFam" id="3.30.565.10:FF:000003">
    <property type="entry name" value="DNA mismatch repair endonuclease MutL"/>
    <property type="match status" value="1"/>
</dbReference>
<comment type="function">
    <text evidence="5">This protein is involved in the repair of mismatches in DNA. It is required for dam-dependent methyl-directed DNA mismatch repair. May act as a 'molecular matchmaker', a protein that promotes the formation of a stable complex between two or more DNA-binding proteins in an ATP-dependent manner without itself being part of a final effector complex.</text>
</comment>
<keyword evidence="9" id="KW-0255">Endonuclease</keyword>
<keyword evidence="9" id="KW-0378">Hydrolase</keyword>
<dbReference type="PANTHER" id="PTHR10073:SF12">
    <property type="entry name" value="DNA MISMATCH REPAIR PROTEIN MLH1"/>
    <property type="match status" value="1"/>
</dbReference>
<sequence>MTTSFDKSGEHVRASIHRLSDHVVDLIAAGEVVERPAAALKELVENALDAGATRIEVDLWGGGCESIEVTDNGSGIAPDELALAVERHCTSKLNDNQLVHIRTLGFRGEALPSIGASARLSLISRLKGAETAWSITVEGGVKSEPMPSAGEEGTIVIVRDLFFATPARRKFLKSARVEGSHAEMVMRRVALSAPHCAILFRSEGRDVFNLPPQDLKDRVAFILNVPSDSLLTLDEQRGAMRLTGFLCNPGHTRPTGAGQFILVNDRPVIDPVLRTAVRVGYRSVIERGRFPILFLHLHVPFERVDVNVHPAKTELRFADEAEVRAFVIGAIGRVLTRGASQVGGIEADITHFTTQTLPSISTHTRPAHFGVSASASSTPQKKISSSENNKADLGFSPSVRRFPEESVQDLGGFAESQKSYTTPQDSLREELESVEFEQEDYPSQPLGVPIGQIHTTYILSVAPNGDLILTDQHAAHERLTHERLRKRFEEGRISAQVLLLPEVLDLSKSEREALLVCQEELSRLGLEIEAFGEGSLLIRTIPAPLKGGDVTALIRDIAEELIEEGASSARQTDSLDQRFEAIMARMACHGSIRAGRKLNFEEMGALLRDMEQHPRSNTCPHGRPTWLRLTKDALEKMFGRVK</sequence>
<protein>
    <recommendedName>
        <fullName evidence="2 5">DNA mismatch repair protein MutL</fullName>
    </recommendedName>
</protein>